<dbReference type="RefSeq" id="WP_190404328.1">
    <property type="nucleotide sequence ID" value="NZ_JACJQB010000041.1"/>
</dbReference>
<accession>A0ABR8A139</accession>
<keyword evidence="2" id="KW-1185">Reference proteome</keyword>
<evidence type="ECO:0000313" key="2">
    <source>
        <dbReference type="Proteomes" id="UP000642094"/>
    </source>
</evidence>
<dbReference type="EMBL" id="JACJQB010000041">
    <property type="protein sequence ID" value="MBD2189500.1"/>
    <property type="molecule type" value="Genomic_DNA"/>
</dbReference>
<name>A0ABR8A139_9CYAN</name>
<dbReference type="Proteomes" id="UP000642094">
    <property type="component" value="Unassembled WGS sequence"/>
</dbReference>
<organism evidence="1 2">
    <name type="scientific">Pseudanabaena mucicola FACHB-723</name>
    <dbReference type="NCBI Taxonomy" id="2692860"/>
    <lineage>
        <taxon>Bacteria</taxon>
        <taxon>Bacillati</taxon>
        <taxon>Cyanobacteriota</taxon>
        <taxon>Cyanophyceae</taxon>
        <taxon>Pseudanabaenales</taxon>
        <taxon>Pseudanabaenaceae</taxon>
        <taxon>Pseudanabaena</taxon>
    </lineage>
</organism>
<protein>
    <submittedName>
        <fullName evidence="1">Uncharacterized protein</fullName>
    </submittedName>
</protein>
<proteinExistence type="predicted"/>
<comment type="caution">
    <text evidence="1">The sequence shown here is derived from an EMBL/GenBank/DDBJ whole genome shotgun (WGS) entry which is preliminary data.</text>
</comment>
<gene>
    <name evidence="1" type="ORF">H6F41_15305</name>
</gene>
<evidence type="ECO:0000313" key="1">
    <source>
        <dbReference type="EMBL" id="MBD2189500.1"/>
    </source>
</evidence>
<reference evidence="1 2" key="1">
    <citation type="journal article" date="2020" name="ISME J.">
        <title>Comparative genomics reveals insights into cyanobacterial evolution and habitat adaptation.</title>
        <authorList>
            <person name="Chen M.Y."/>
            <person name="Teng W.K."/>
            <person name="Zhao L."/>
            <person name="Hu C.X."/>
            <person name="Zhou Y.K."/>
            <person name="Han B.P."/>
            <person name="Song L.R."/>
            <person name="Shu W.S."/>
        </authorList>
    </citation>
    <scope>NUCLEOTIDE SEQUENCE [LARGE SCALE GENOMIC DNA]</scope>
    <source>
        <strain evidence="1 2">FACHB-723</strain>
    </source>
</reference>
<sequence>MTLWIHTLEGRDYLKESDDHSLMNQCLDSLDALCMEAKVLKLSEYVDCTDQQFNYNDFDDDDNEPELDSETDLAYGIDDMTWFDASDGLISLQAVRNRIAEDGFHGFDADELQALIEELDDCISILNASASRGGKFHLSLVE</sequence>